<evidence type="ECO:0000313" key="2">
    <source>
        <dbReference type="Proteomes" id="UP000717996"/>
    </source>
</evidence>
<organism evidence="1 2">
    <name type="scientific">Rhizopus oryzae</name>
    <name type="common">Mucormycosis agent</name>
    <name type="synonym">Rhizopus arrhizus var. delemar</name>
    <dbReference type="NCBI Taxonomy" id="64495"/>
    <lineage>
        <taxon>Eukaryota</taxon>
        <taxon>Fungi</taxon>
        <taxon>Fungi incertae sedis</taxon>
        <taxon>Mucoromycota</taxon>
        <taxon>Mucoromycotina</taxon>
        <taxon>Mucoromycetes</taxon>
        <taxon>Mucorales</taxon>
        <taxon>Mucorineae</taxon>
        <taxon>Rhizopodaceae</taxon>
        <taxon>Rhizopus</taxon>
    </lineage>
</organism>
<dbReference type="OrthoDB" id="5562028at2759"/>
<accession>A0A9P6Y5F2</accession>
<dbReference type="Proteomes" id="UP000717996">
    <property type="component" value="Unassembled WGS sequence"/>
</dbReference>
<sequence length="163" mass="18667">MGCCGSKLDQDEEDMNAPLLNDDITSDNRVNYQACETIDAQKEQEFWNSVIDKTTQNLIDISNTQTDLLQETDVQERVERYRQLLGQIQIKQETPDTTYSNNVLDILSNAKPNGGMDDDQIDWLYQTMDEVQDAIQRIDIEPVGDIVIHLTMTDTNNSSIRTY</sequence>
<reference evidence="1" key="1">
    <citation type="journal article" date="2020" name="Microb. Genom.">
        <title>Genetic diversity of clinical and environmental Mucorales isolates obtained from an investigation of mucormycosis cases among solid organ transplant recipients.</title>
        <authorList>
            <person name="Nguyen M.H."/>
            <person name="Kaul D."/>
            <person name="Muto C."/>
            <person name="Cheng S.J."/>
            <person name="Richter R.A."/>
            <person name="Bruno V.M."/>
            <person name="Liu G."/>
            <person name="Beyhan S."/>
            <person name="Sundermann A.J."/>
            <person name="Mounaud S."/>
            <person name="Pasculle A.W."/>
            <person name="Nierman W.C."/>
            <person name="Driscoll E."/>
            <person name="Cumbie R."/>
            <person name="Clancy C.J."/>
            <person name="Dupont C.L."/>
        </authorList>
    </citation>
    <scope>NUCLEOTIDE SEQUENCE</scope>
    <source>
        <strain evidence="1">GL16</strain>
    </source>
</reference>
<evidence type="ECO:0000313" key="1">
    <source>
        <dbReference type="EMBL" id="KAG1539932.1"/>
    </source>
</evidence>
<name>A0A9P6Y5F2_RHIOR</name>
<dbReference type="EMBL" id="JAANIT010001516">
    <property type="protein sequence ID" value="KAG1539932.1"/>
    <property type="molecule type" value="Genomic_DNA"/>
</dbReference>
<comment type="caution">
    <text evidence="1">The sequence shown here is derived from an EMBL/GenBank/DDBJ whole genome shotgun (WGS) entry which is preliminary data.</text>
</comment>
<protein>
    <submittedName>
        <fullName evidence="1">Uncharacterized protein</fullName>
    </submittedName>
</protein>
<proteinExistence type="predicted"/>
<dbReference type="AlphaFoldDB" id="A0A9P6Y5F2"/>
<gene>
    <name evidence="1" type="ORF">G6F51_008828</name>
</gene>